<organism evidence="3 4">
    <name type="scientific">Mangrovibacterium marinum</name>
    <dbReference type="NCBI Taxonomy" id="1639118"/>
    <lineage>
        <taxon>Bacteria</taxon>
        <taxon>Pseudomonadati</taxon>
        <taxon>Bacteroidota</taxon>
        <taxon>Bacteroidia</taxon>
        <taxon>Marinilabiliales</taxon>
        <taxon>Prolixibacteraceae</taxon>
        <taxon>Mangrovibacterium</taxon>
    </lineage>
</organism>
<dbReference type="AlphaFoldDB" id="A0A2T5C5E7"/>
<sequence>MKRYLVNIVAIACAAVLLWACEDNDTISGGGTPVVRYVRPCDVDASDSLLSSAYLGAKIAIIGESLGNVNKIYFNDQKAKLNPNMVTDNAIIVSIPSGIPNLKEDLIKLYTNNDSCYYTFETQVPAPTVNSMTCEYLEAGDVAHIEGLYFVNDEGTPLTVSFTGGVQGEIVESDLTSIDVIVPEGAERGPITVTSVYGAEESSLWLRDNRNLIANFNPDNYPDYYYYFGWHGASGVSDDSGINGHYLIINGEGKELNDDSWDDGFLAWEKWTYLPTDPDFFNANKLDEYSCKFEVKVLGDWSSKALQVIFTGADDVMMNWQNGNGLTYNSKYGSANGYVSDSEYPRALWQPWTETSDKTYTTDGWITVTIPMTEFKYGPNGESIAAPNGAGHYSGLTLFLNGGGVSGTPCNATMLIDNVRIVPN</sequence>
<proteinExistence type="predicted"/>
<feature type="domain" description="Surface glycan-binding protein B xyloglucan binding" evidence="2">
    <location>
        <begin position="207"/>
        <end position="423"/>
    </location>
</feature>
<keyword evidence="4" id="KW-1185">Reference proteome</keyword>
<evidence type="ECO:0000256" key="1">
    <source>
        <dbReference type="SAM" id="SignalP"/>
    </source>
</evidence>
<feature type="signal peptide" evidence="1">
    <location>
        <begin position="1"/>
        <end position="20"/>
    </location>
</feature>
<dbReference type="InterPro" id="IPR040475">
    <property type="entry name" value="SGBP_B_XBD"/>
</dbReference>
<keyword evidence="1" id="KW-0732">Signal</keyword>
<dbReference type="Gene3D" id="2.60.40.10">
    <property type="entry name" value="Immunoglobulins"/>
    <property type="match status" value="2"/>
</dbReference>
<name>A0A2T5C5E7_9BACT</name>
<evidence type="ECO:0000313" key="3">
    <source>
        <dbReference type="EMBL" id="PTN10136.1"/>
    </source>
</evidence>
<reference evidence="3 4" key="1">
    <citation type="submission" date="2018-04" db="EMBL/GenBank/DDBJ databases">
        <title>Genomic Encyclopedia of Archaeal and Bacterial Type Strains, Phase II (KMG-II): from individual species to whole genera.</title>
        <authorList>
            <person name="Goeker M."/>
        </authorList>
    </citation>
    <scope>NUCLEOTIDE SEQUENCE [LARGE SCALE GENOMIC DNA]</scope>
    <source>
        <strain evidence="3 4">DSM 28823</strain>
    </source>
</reference>
<protein>
    <recommendedName>
        <fullName evidence="2">Surface glycan-binding protein B xyloglucan binding domain-containing protein</fullName>
    </recommendedName>
</protein>
<dbReference type="InterPro" id="IPR013783">
    <property type="entry name" value="Ig-like_fold"/>
</dbReference>
<feature type="chain" id="PRO_5015520464" description="Surface glycan-binding protein B xyloglucan binding domain-containing protein" evidence="1">
    <location>
        <begin position="21"/>
        <end position="424"/>
    </location>
</feature>
<dbReference type="Pfam" id="PF18329">
    <property type="entry name" value="SGBP_B_XBD"/>
    <property type="match status" value="1"/>
</dbReference>
<evidence type="ECO:0000259" key="2">
    <source>
        <dbReference type="Pfam" id="PF18329"/>
    </source>
</evidence>
<dbReference type="EMBL" id="QAAD01000002">
    <property type="protein sequence ID" value="PTN10136.1"/>
    <property type="molecule type" value="Genomic_DNA"/>
</dbReference>
<comment type="caution">
    <text evidence="3">The sequence shown here is derived from an EMBL/GenBank/DDBJ whole genome shotgun (WGS) entry which is preliminary data.</text>
</comment>
<evidence type="ECO:0000313" key="4">
    <source>
        <dbReference type="Proteomes" id="UP000243525"/>
    </source>
</evidence>
<accession>A0A2T5C5E7</accession>
<dbReference type="RefSeq" id="WP_107820917.1">
    <property type="nucleotide sequence ID" value="NZ_OY782574.1"/>
</dbReference>
<gene>
    <name evidence="3" type="ORF">C8N47_102121</name>
</gene>
<dbReference type="GO" id="GO:0030247">
    <property type="term" value="F:polysaccharide binding"/>
    <property type="evidence" value="ECO:0007669"/>
    <property type="project" value="InterPro"/>
</dbReference>
<dbReference type="Proteomes" id="UP000243525">
    <property type="component" value="Unassembled WGS sequence"/>
</dbReference>
<dbReference type="OrthoDB" id="660167at2"/>